<dbReference type="GO" id="GO:0042254">
    <property type="term" value="P:ribosome biogenesis"/>
    <property type="evidence" value="ECO:0007669"/>
    <property type="project" value="UniProtKB-KW"/>
</dbReference>
<accession>A0A235B3E7</accession>
<dbReference type="InterPro" id="IPR006073">
    <property type="entry name" value="GTP-bd"/>
</dbReference>
<comment type="caution">
    <text evidence="12">The sequence shown here is derived from an EMBL/GenBank/DDBJ whole genome shotgun (WGS) entry which is preliminary data.</text>
</comment>
<evidence type="ECO:0000256" key="3">
    <source>
        <dbReference type="ARBA" id="ARBA00022490"/>
    </source>
</evidence>
<evidence type="ECO:0000259" key="11">
    <source>
        <dbReference type="PROSITE" id="PS51721"/>
    </source>
</evidence>
<evidence type="ECO:0000256" key="7">
    <source>
        <dbReference type="ARBA" id="ARBA00022884"/>
    </source>
</evidence>
<comment type="similarity">
    <text evidence="9">Belongs to the TRAFAC class YlqF/YawG GTPase family. MTG1 subfamily.</text>
</comment>
<keyword evidence="6" id="KW-0378">Hydrolase</keyword>
<keyword evidence="4" id="KW-0690">Ribosome biogenesis</keyword>
<evidence type="ECO:0000256" key="10">
    <source>
        <dbReference type="PIRSR" id="PIRSR006230-1"/>
    </source>
</evidence>
<dbReference type="InterPro" id="IPR019991">
    <property type="entry name" value="GTP-bd_ribosome_bgen"/>
</dbReference>
<dbReference type="PROSITE" id="PS51721">
    <property type="entry name" value="G_CP"/>
    <property type="match status" value="1"/>
</dbReference>
<evidence type="ECO:0000313" key="12">
    <source>
        <dbReference type="EMBL" id="OYD06489.1"/>
    </source>
</evidence>
<evidence type="ECO:0000256" key="1">
    <source>
        <dbReference type="ARBA" id="ARBA00004496"/>
    </source>
</evidence>
<proteinExistence type="inferred from homology"/>
<dbReference type="GO" id="GO:0003723">
    <property type="term" value="F:RNA binding"/>
    <property type="evidence" value="ECO:0007669"/>
    <property type="project" value="UniProtKB-KW"/>
</dbReference>
<evidence type="ECO:0000256" key="2">
    <source>
        <dbReference type="ARBA" id="ARBA00014898"/>
    </source>
</evidence>
<dbReference type="PIRSF" id="PIRSF006230">
    <property type="entry name" value="MG442"/>
    <property type="match status" value="1"/>
</dbReference>
<evidence type="ECO:0000256" key="5">
    <source>
        <dbReference type="ARBA" id="ARBA00022741"/>
    </source>
</evidence>
<feature type="binding site" evidence="10">
    <location>
        <position position="174"/>
    </location>
    <ligand>
        <name>GTP</name>
        <dbReference type="ChEBI" id="CHEBI:37565"/>
    </ligand>
</feature>
<evidence type="ECO:0000256" key="8">
    <source>
        <dbReference type="ARBA" id="ARBA00023134"/>
    </source>
</evidence>
<dbReference type="AlphaFoldDB" id="A0A235B3E7"/>
<sequence>MAIQWFPGHMAKARRQVEERLKQVDLAFELLDARLPLSSRNPLIDELVGGKARVILLTKSDLADPEATRQWSESFRSADVKVLPIDTLSGTGVKRIPSISRDLMKDRLAALREKGIRHRRIRAMVLGVPNVGKSALINRLAGRGAAKTGDKPGVTRSQQWIKMGNGMELLDTPGILWPKFEDPDVGLRLAASGAIREDILPVDEVALYLLGYLADRYKERLNERYRLQVTEDRDPLSLLEEVGRRRGCMRRGGEVDLEKAADVVLRDFRSGRFGRISLEFPRDWRKEEPDEGEGNDP</sequence>
<dbReference type="FunFam" id="3.40.50.300:FF:000590">
    <property type="entry name" value="Ribosome biogenesis GTPase A"/>
    <property type="match status" value="1"/>
</dbReference>
<dbReference type="Pfam" id="PF01926">
    <property type="entry name" value="MMR_HSR1"/>
    <property type="match status" value="1"/>
</dbReference>
<name>A0A235B3E7_9BACL</name>
<evidence type="ECO:0000313" key="13">
    <source>
        <dbReference type="Proteomes" id="UP000215459"/>
    </source>
</evidence>
<dbReference type="CDD" id="cd01856">
    <property type="entry name" value="YlqF"/>
    <property type="match status" value="1"/>
</dbReference>
<dbReference type="RefSeq" id="WP_094265712.1">
    <property type="nucleotide sequence ID" value="NZ_NOWF01000012.1"/>
</dbReference>
<keyword evidence="3 9" id="KW-0963">Cytoplasm</keyword>
<dbReference type="EMBL" id="NOWF01000012">
    <property type="protein sequence ID" value="OYD06489.1"/>
    <property type="molecule type" value="Genomic_DNA"/>
</dbReference>
<dbReference type="SUPFAM" id="SSF52540">
    <property type="entry name" value="P-loop containing nucleoside triphosphate hydrolases"/>
    <property type="match status" value="1"/>
</dbReference>
<dbReference type="InterPro" id="IPR023179">
    <property type="entry name" value="GTP-bd_ortho_bundle_sf"/>
</dbReference>
<dbReference type="InterPro" id="IPR027417">
    <property type="entry name" value="P-loop_NTPase"/>
</dbReference>
<dbReference type="Gene3D" id="1.10.1580.10">
    <property type="match status" value="1"/>
</dbReference>
<evidence type="ECO:0000256" key="4">
    <source>
        <dbReference type="ARBA" id="ARBA00022517"/>
    </source>
</evidence>
<dbReference type="InterPro" id="IPR030378">
    <property type="entry name" value="G_CP_dom"/>
</dbReference>
<dbReference type="OrthoDB" id="9779790at2"/>
<dbReference type="NCBIfam" id="TIGR03596">
    <property type="entry name" value="GTPase_YlqF"/>
    <property type="match status" value="1"/>
</dbReference>
<dbReference type="Proteomes" id="UP000215459">
    <property type="component" value="Unassembled WGS sequence"/>
</dbReference>
<keyword evidence="5 9" id="KW-0547">Nucleotide-binding</keyword>
<comment type="subcellular location">
    <subcellularLocation>
        <location evidence="1 9">Cytoplasm</location>
    </subcellularLocation>
</comment>
<dbReference type="GO" id="GO:0003924">
    <property type="term" value="F:GTPase activity"/>
    <property type="evidence" value="ECO:0007669"/>
    <property type="project" value="TreeGrafter"/>
</dbReference>
<keyword evidence="7" id="KW-0694">RNA-binding</keyword>
<dbReference type="GO" id="GO:0005525">
    <property type="term" value="F:GTP binding"/>
    <property type="evidence" value="ECO:0007669"/>
    <property type="project" value="UniProtKB-KW"/>
</dbReference>
<feature type="domain" description="CP-type G" evidence="11">
    <location>
        <begin position="14"/>
        <end position="178"/>
    </location>
</feature>
<dbReference type="PANTHER" id="PTHR45782:SF4">
    <property type="entry name" value="MITOCHONDRIAL RIBOSOME-ASSOCIATED GTPASE 1"/>
    <property type="match status" value="1"/>
</dbReference>
<evidence type="ECO:0000256" key="9">
    <source>
        <dbReference type="PIRNR" id="PIRNR006230"/>
    </source>
</evidence>
<dbReference type="PANTHER" id="PTHR45782">
    <property type="entry name" value="MITOCHONDRIAL RIBOSOME-ASSOCIATED GTPASE 1"/>
    <property type="match status" value="1"/>
</dbReference>
<gene>
    <name evidence="12" type="primary">ylqF</name>
    <name evidence="12" type="ORF">CHM34_16340</name>
</gene>
<evidence type="ECO:0000256" key="6">
    <source>
        <dbReference type="ARBA" id="ARBA00022801"/>
    </source>
</evidence>
<dbReference type="GO" id="GO:0006412">
    <property type="term" value="P:translation"/>
    <property type="evidence" value="ECO:0007669"/>
    <property type="project" value="TreeGrafter"/>
</dbReference>
<keyword evidence="8 9" id="KW-0342">GTP-binding</keyword>
<comment type="function">
    <text evidence="9">Required for a late step of 50S ribosomal subunit assembly. Has GTPase activity.</text>
</comment>
<dbReference type="Gene3D" id="3.40.50.300">
    <property type="entry name" value="P-loop containing nucleotide triphosphate hydrolases"/>
    <property type="match status" value="1"/>
</dbReference>
<dbReference type="GO" id="GO:0005737">
    <property type="term" value="C:cytoplasm"/>
    <property type="evidence" value="ECO:0007669"/>
    <property type="project" value="UniProtKB-SubCell"/>
</dbReference>
<dbReference type="FunFam" id="1.10.1580.10:FF:000003">
    <property type="entry name" value="Ribosome biogenesis GTPase A"/>
    <property type="match status" value="1"/>
</dbReference>
<keyword evidence="13" id="KW-1185">Reference proteome</keyword>
<dbReference type="InterPro" id="IPR016478">
    <property type="entry name" value="GTPase_MTG1"/>
</dbReference>
<reference evidence="12 13" key="1">
    <citation type="submission" date="2017-07" db="EMBL/GenBank/DDBJ databases">
        <title>The genome sequence of Paludifilum halophilum highlights mechanisms for microbial adaptation to high salt environemnts.</title>
        <authorList>
            <person name="Belbahri L."/>
        </authorList>
    </citation>
    <scope>NUCLEOTIDE SEQUENCE [LARGE SCALE GENOMIC DNA]</scope>
    <source>
        <strain evidence="12 13">DSM 102817</strain>
    </source>
</reference>
<organism evidence="12 13">
    <name type="scientific">Paludifilum halophilum</name>
    <dbReference type="NCBI Taxonomy" id="1642702"/>
    <lineage>
        <taxon>Bacteria</taxon>
        <taxon>Bacillati</taxon>
        <taxon>Bacillota</taxon>
        <taxon>Bacilli</taxon>
        <taxon>Bacillales</taxon>
        <taxon>Thermoactinomycetaceae</taxon>
        <taxon>Paludifilum</taxon>
    </lineage>
</organism>
<protein>
    <recommendedName>
        <fullName evidence="2 9">Ribosome biogenesis GTPase A</fullName>
    </recommendedName>
</protein>